<dbReference type="EMBL" id="AMCV02000016">
    <property type="protein sequence ID" value="TDZ20816.1"/>
    <property type="molecule type" value="Genomic_DNA"/>
</dbReference>
<evidence type="ECO:0000256" key="3">
    <source>
        <dbReference type="ARBA" id="ARBA00023043"/>
    </source>
</evidence>
<feature type="region of interest" description="Disordered" evidence="5">
    <location>
        <begin position="53"/>
        <end position="75"/>
    </location>
</feature>
<feature type="compositionally biased region" description="Low complexity" evidence="5">
    <location>
        <begin position="174"/>
        <end position="207"/>
    </location>
</feature>
<evidence type="ECO:0000313" key="6">
    <source>
        <dbReference type="EMBL" id="TDZ20816.1"/>
    </source>
</evidence>
<proteinExistence type="predicted"/>
<dbReference type="PROSITE" id="PS50297">
    <property type="entry name" value="ANK_REP_REGION"/>
    <property type="match status" value="3"/>
</dbReference>
<dbReference type="Gene3D" id="1.20.5.170">
    <property type="match status" value="1"/>
</dbReference>
<feature type="repeat" description="ANK" evidence="4">
    <location>
        <begin position="245"/>
        <end position="277"/>
    </location>
</feature>
<dbReference type="PANTHER" id="PTHR24161:SF85">
    <property type="entry name" value="PALMITOYLTRANSFERASE HIP14"/>
    <property type="match status" value="1"/>
</dbReference>
<comment type="caution">
    <text evidence="6">The sequence shown here is derived from an EMBL/GenBank/DDBJ whole genome shotgun (WGS) entry which is preliminary data.</text>
</comment>
<protein>
    <recommendedName>
        <fullName evidence="1">protein S-acyltransferase</fullName>
        <ecNumber evidence="1">2.3.1.225</ecNumber>
    </recommendedName>
</protein>
<evidence type="ECO:0000313" key="7">
    <source>
        <dbReference type="Proteomes" id="UP000014480"/>
    </source>
</evidence>
<gene>
    <name evidence="6" type="primary">apf2</name>
    <name evidence="6" type="ORF">Cob_v006183</name>
</gene>
<name>A0A484FSJ4_COLOR</name>
<dbReference type="Pfam" id="PF13606">
    <property type="entry name" value="Ank_3"/>
    <property type="match status" value="1"/>
</dbReference>
<evidence type="ECO:0000256" key="4">
    <source>
        <dbReference type="PROSITE-ProRule" id="PRU00023"/>
    </source>
</evidence>
<feature type="region of interest" description="Disordered" evidence="5">
    <location>
        <begin position="111"/>
        <end position="213"/>
    </location>
</feature>
<dbReference type="EC" id="2.3.1.225" evidence="1"/>
<keyword evidence="2" id="KW-0677">Repeat</keyword>
<feature type="compositionally biased region" description="Low complexity" evidence="5">
    <location>
        <begin position="57"/>
        <end position="75"/>
    </location>
</feature>
<dbReference type="PROSITE" id="PS50088">
    <property type="entry name" value="ANK_REPEAT"/>
    <property type="match status" value="3"/>
</dbReference>
<feature type="repeat" description="ANK" evidence="4">
    <location>
        <begin position="213"/>
        <end position="245"/>
    </location>
</feature>
<keyword evidence="3 4" id="KW-0040">ANK repeat</keyword>
<dbReference type="STRING" id="1213857.A0A484FSJ4"/>
<reference evidence="7" key="1">
    <citation type="journal article" date="2013" name="New Phytol.">
        <title>Comparative genomic and transcriptomic analyses reveal the hemibiotrophic stage shift of Colletotrichum fungi.</title>
        <authorList>
            <person name="Gan P."/>
            <person name="Ikeda K."/>
            <person name="Irieda H."/>
            <person name="Narusaka M."/>
            <person name="O'Connell R.J."/>
            <person name="Narusaka Y."/>
            <person name="Takano Y."/>
            <person name="Kubo Y."/>
            <person name="Shirasu K."/>
        </authorList>
    </citation>
    <scope>NUCLEOTIDE SEQUENCE [LARGE SCALE GENOMIC DNA]</scope>
    <source>
        <strain evidence="7">104-T / ATCC 96160 / CBS 514.97 / LARS 414 / MAFF 240422</strain>
    </source>
</reference>
<dbReference type="Proteomes" id="UP000014480">
    <property type="component" value="Unassembled WGS sequence"/>
</dbReference>
<evidence type="ECO:0000256" key="2">
    <source>
        <dbReference type="ARBA" id="ARBA00022737"/>
    </source>
</evidence>
<reference evidence="7" key="2">
    <citation type="journal article" date="2019" name="Mol. Plant Microbe Interact.">
        <title>Genome sequence resources for four phytopathogenic fungi from the Colletotrichum orbiculare species complex.</title>
        <authorList>
            <person name="Gan P."/>
            <person name="Tsushima A."/>
            <person name="Narusaka M."/>
            <person name="Narusaka Y."/>
            <person name="Takano Y."/>
            <person name="Kubo Y."/>
            <person name="Shirasu K."/>
        </authorList>
    </citation>
    <scope>GENOME REANNOTATION</scope>
    <source>
        <strain evidence="7">104-T / ATCC 96160 / CBS 514.97 / LARS 414 / MAFF 240422</strain>
    </source>
</reference>
<dbReference type="OrthoDB" id="4847958at2759"/>
<dbReference type="PRINTS" id="PR01415">
    <property type="entry name" value="ANKYRIN"/>
</dbReference>
<accession>A0A484FSJ4</accession>
<feature type="repeat" description="ANK" evidence="4">
    <location>
        <begin position="325"/>
        <end position="354"/>
    </location>
</feature>
<evidence type="ECO:0000256" key="5">
    <source>
        <dbReference type="SAM" id="MobiDB-lite"/>
    </source>
</evidence>
<evidence type="ECO:0000256" key="1">
    <source>
        <dbReference type="ARBA" id="ARBA00012210"/>
    </source>
</evidence>
<dbReference type="SUPFAM" id="SSF48403">
    <property type="entry name" value="Ankyrin repeat"/>
    <property type="match status" value="1"/>
</dbReference>
<sequence>MTSHEDDWSHITDICERRKAQNRIAQRNYRSRQRMRIELAEAILFDLPHKTQRWQDNRSNSRSNTRSRSPDFDSSSFHPDALEFLDVSAFDPDGPSHALANVDEAFDIQTQDKLDSGPRQTSWATKRPPALEASQAQHIHTSDVQAPPLDPCSPSNAFDCLDDFSNPQESNNVSTATSTTESISPPPSLSQSTRSTTAVSSRSSCPSNPDAAAESTPLLTAVMRGNVEIARLLINNGGNVDCKKAGKTALHMAVERGDTVASRTLLDLGADITLADDEGMTVFHKAVGRDDSEQLRALLKWAEEKSKTPSSEGLLQKCLNAKDKLNRSLVHMAVLLERMTILRMLLEYGADVNE</sequence>
<keyword evidence="7" id="KW-1185">Reference proteome</keyword>
<dbReference type="InterPro" id="IPR036770">
    <property type="entry name" value="Ankyrin_rpt-contain_sf"/>
</dbReference>
<dbReference type="GO" id="GO:0019706">
    <property type="term" value="F:protein-cysteine S-palmitoyltransferase activity"/>
    <property type="evidence" value="ECO:0007669"/>
    <property type="project" value="UniProtKB-EC"/>
</dbReference>
<dbReference type="AlphaFoldDB" id="A0A484FSJ4"/>
<dbReference type="Pfam" id="PF12796">
    <property type="entry name" value="Ank_2"/>
    <property type="match status" value="1"/>
</dbReference>
<feature type="compositionally biased region" description="Polar residues" evidence="5">
    <location>
        <begin position="134"/>
        <end position="144"/>
    </location>
</feature>
<dbReference type="Gene3D" id="1.25.40.20">
    <property type="entry name" value="Ankyrin repeat-containing domain"/>
    <property type="match status" value="1"/>
</dbReference>
<dbReference type="InterPro" id="IPR002110">
    <property type="entry name" value="Ankyrin_rpt"/>
</dbReference>
<dbReference type="SMART" id="SM00248">
    <property type="entry name" value="ANK"/>
    <property type="match status" value="4"/>
</dbReference>
<dbReference type="PANTHER" id="PTHR24161">
    <property type="entry name" value="ANK_REP_REGION DOMAIN-CONTAINING PROTEIN-RELATED"/>
    <property type="match status" value="1"/>
</dbReference>
<organism evidence="6 7">
    <name type="scientific">Colletotrichum orbiculare (strain 104-T / ATCC 96160 / CBS 514.97 / LARS 414 / MAFF 240422)</name>
    <name type="common">Cucumber anthracnose fungus</name>
    <name type="synonym">Colletotrichum lagenarium</name>
    <dbReference type="NCBI Taxonomy" id="1213857"/>
    <lineage>
        <taxon>Eukaryota</taxon>
        <taxon>Fungi</taxon>
        <taxon>Dikarya</taxon>
        <taxon>Ascomycota</taxon>
        <taxon>Pezizomycotina</taxon>
        <taxon>Sordariomycetes</taxon>
        <taxon>Hypocreomycetidae</taxon>
        <taxon>Glomerellales</taxon>
        <taxon>Glomerellaceae</taxon>
        <taxon>Colletotrichum</taxon>
        <taxon>Colletotrichum orbiculare species complex</taxon>
    </lineage>
</organism>
<dbReference type="CDD" id="cd14688">
    <property type="entry name" value="bZIP_YAP"/>
    <property type="match status" value="1"/>
</dbReference>